<reference evidence="11 12" key="1">
    <citation type="submission" date="2020-08" db="EMBL/GenBank/DDBJ databases">
        <title>Genomic Encyclopedia of Type Strains, Phase III (KMG-III): the genomes of soil and plant-associated and newly described type strains.</title>
        <authorList>
            <person name="Whitman W."/>
        </authorList>
    </citation>
    <scope>NUCLEOTIDE SEQUENCE [LARGE SCALE GENOMIC DNA]</scope>
    <source>
        <strain evidence="11 12">CECT 3273</strain>
    </source>
</reference>
<dbReference type="PANTHER" id="PTHR24421:SF10">
    <property type="entry name" value="NITRATE_NITRITE SENSOR PROTEIN NARQ"/>
    <property type="match status" value="1"/>
</dbReference>
<evidence type="ECO:0000256" key="1">
    <source>
        <dbReference type="ARBA" id="ARBA00000085"/>
    </source>
</evidence>
<dbReference type="Gene3D" id="1.20.5.1930">
    <property type="match status" value="1"/>
</dbReference>
<dbReference type="AlphaFoldDB" id="A0A7W7PW47"/>
<dbReference type="GO" id="GO:0016020">
    <property type="term" value="C:membrane"/>
    <property type="evidence" value="ECO:0007669"/>
    <property type="project" value="InterPro"/>
</dbReference>
<keyword evidence="9" id="KW-0472">Membrane</keyword>
<dbReference type="EMBL" id="JACHJI010000016">
    <property type="protein sequence ID" value="MBB4902364.1"/>
    <property type="molecule type" value="Genomic_DNA"/>
</dbReference>
<dbReference type="GO" id="GO:0000155">
    <property type="term" value="F:phosphorelay sensor kinase activity"/>
    <property type="evidence" value="ECO:0007669"/>
    <property type="project" value="InterPro"/>
</dbReference>
<dbReference type="SUPFAM" id="SSF55874">
    <property type="entry name" value="ATPase domain of HSP90 chaperone/DNA topoisomerase II/histidine kinase"/>
    <property type="match status" value="1"/>
</dbReference>
<comment type="catalytic activity">
    <reaction evidence="1">
        <text>ATP + protein L-histidine = ADP + protein N-phospho-L-histidine.</text>
        <dbReference type="EC" id="2.7.13.3"/>
    </reaction>
</comment>
<proteinExistence type="predicted"/>
<dbReference type="Gene3D" id="3.30.565.10">
    <property type="entry name" value="Histidine kinase-like ATPase, C-terminal domain"/>
    <property type="match status" value="1"/>
</dbReference>
<keyword evidence="6 11" id="KW-0418">Kinase</keyword>
<dbReference type="Proteomes" id="UP000579523">
    <property type="component" value="Unassembled WGS sequence"/>
</dbReference>
<dbReference type="GO" id="GO:0005524">
    <property type="term" value="F:ATP binding"/>
    <property type="evidence" value="ECO:0007669"/>
    <property type="project" value="UniProtKB-KW"/>
</dbReference>
<evidence type="ECO:0000256" key="8">
    <source>
        <dbReference type="ARBA" id="ARBA00023012"/>
    </source>
</evidence>
<dbReference type="RefSeq" id="WP_229890288.1">
    <property type="nucleotide sequence ID" value="NZ_BMTK01000049.1"/>
</dbReference>
<evidence type="ECO:0000256" key="9">
    <source>
        <dbReference type="SAM" id="Phobius"/>
    </source>
</evidence>
<evidence type="ECO:0000313" key="12">
    <source>
        <dbReference type="Proteomes" id="UP000579523"/>
    </source>
</evidence>
<evidence type="ECO:0000256" key="6">
    <source>
        <dbReference type="ARBA" id="ARBA00022777"/>
    </source>
</evidence>
<dbReference type="GO" id="GO:0046983">
    <property type="term" value="F:protein dimerization activity"/>
    <property type="evidence" value="ECO:0007669"/>
    <property type="project" value="InterPro"/>
</dbReference>
<evidence type="ECO:0000256" key="7">
    <source>
        <dbReference type="ARBA" id="ARBA00022840"/>
    </source>
</evidence>
<feature type="transmembrane region" description="Helical" evidence="9">
    <location>
        <begin position="167"/>
        <end position="184"/>
    </location>
</feature>
<feature type="transmembrane region" description="Helical" evidence="9">
    <location>
        <begin position="79"/>
        <end position="98"/>
    </location>
</feature>
<dbReference type="Pfam" id="PF07730">
    <property type="entry name" value="HisKA_3"/>
    <property type="match status" value="1"/>
</dbReference>
<evidence type="ECO:0000256" key="2">
    <source>
        <dbReference type="ARBA" id="ARBA00012438"/>
    </source>
</evidence>
<keyword evidence="3" id="KW-0597">Phosphoprotein</keyword>
<protein>
    <recommendedName>
        <fullName evidence="2">histidine kinase</fullName>
        <ecNumber evidence="2">2.7.13.3</ecNumber>
    </recommendedName>
</protein>
<evidence type="ECO:0000256" key="4">
    <source>
        <dbReference type="ARBA" id="ARBA00022679"/>
    </source>
</evidence>
<keyword evidence="9" id="KW-1133">Transmembrane helix</keyword>
<dbReference type="InterPro" id="IPR003594">
    <property type="entry name" value="HATPase_dom"/>
</dbReference>
<keyword evidence="8" id="KW-0902">Two-component regulatory system</keyword>
<dbReference type="InterPro" id="IPR011712">
    <property type="entry name" value="Sig_transdc_His_kin_sub3_dim/P"/>
</dbReference>
<name>A0A7W7PW47_9ACTN</name>
<keyword evidence="9" id="KW-0812">Transmembrane</keyword>
<dbReference type="Pfam" id="PF02518">
    <property type="entry name" value="HATPase_c"/>
    <property type="match status" value="1"/>
</dbReference>
<evidence type="ECO:0000259" key="10">
    <source>
        <dbReference type="SMART" id="SM00387"/>
    </source>
</evidence>
<evidence type="ECO:0000313" key="11">
    <source>
        <dbReference type="EMBL" id="MBB4902364.1"/>
    </source>
</evidence>
<feature type="transmembrane region" description="Helical" evidence="9">
    <location>
        <begin position="204"/>
        <end position="222"/>
    </location>
</feature>
<comment type="caution">
    <text evidence="11">The sequence shown here is derived from an EMBL/GenBank/DDBJ whole genome shotgun (WGS) entry which is preliminary data.</text>
</comment>
<keyword evidence="4" id="KW-0808">Transferase</keyword>
<dbReference type="CDD" id="cd16917">
    <property type="entry name" value="HATPase_UhpB-NarQ-NarX-like"/>
    <property type="match status" value="1"/>
</dbReference>
<accession>A0A7W7PW47</accession>
<gene>
    <name evidence="11" type="ORF">FHS37_006461</name>
</gene>
<dbReference type="InterPro" id="IPR050482">
    <property type="entry name" value="Sensor_HK_TwoCompSys"/>
</dbReference>
<keyword evidence="7" id="KW-0067">ATP-binding</keyword>
<keyword evidence="12" id="KW-1185">Reference proteome</keyword>
<sequence length="554" mass="58814">MGWSYAGAGLVAWWRRPANPTGRIMLAEGLTWFLGNLQGTGIPLLFTLGVWGEALNLAVLAHLLLAFPEGRLATALDRAVVVSGYALVAFGGLVRAALYDPALHEDATYLSCRNCRPDLNLLLIRAEPGWFDAVDLGYRWAGALLTVVCLGALVRRWRISRPARRRVLLSAWVSVAIAVAFVGWEVVHLLAPEAMDTADAVLTWPSDASQVLVPIAFLISLLRMRLRRAYVGNLVIEVGADPTPQRLQDTLARLLGDPSLRLGLLSPDVGSSEGRGPAYVDPAGQALPLPPPGSGASTTVVDESAGTPTVVLVHDAALEEDGKLLLAVSSSVRLCLRSTAADATGIGSRLLQAADEERRRLERDLHDGAQTRLVFALMTLRRLDAGLSRGDERAPDPALRRTVAEADQAVRQALEELRDLARGIHPAVLTRDGLAAAVRALAPQAHVPLLVMVDPGRFPPLTESTAYFVICEALSNAVKYSQADVVSVSVRRETDEGADRLVVEVVDDGIGGAAPAGGSGLRGLADRVAATGGALWVTSPPGSGTRLRAELPCA</sequence>
<feature type="transmembrane region" description="Helical" evidence="9">
    <location>
        <begin position="137"/>
        <end position="155"/>
    </location>
</feature>
<dbReference type="SMART" id="SM00387">
    <property type="entry name" value="HATPase_c"/>
    <property type="match status" value="1"/>
</dbReference>
<dbReference type="InterPro" id="IPR036890">
    <property type="entry name" value="HATPase_C_sf"/>
</dbReference>
<dbReference type="PANTHER" id="PTHR24421">
    <property type="entry name" value="NITRATE/NITRITE SENSOR PROTEIN NARX-RELATED"/>
    <property type="match status" value="1"/>
</dbReference>
<evidence type="ECO:0000256" key="5">
    <source>
        <dbReference type="ARBA" id="ARBA00022741"/>
    </source>
</evidence>
<feature type="transmembrane region" description="Helical" evidence="9">
    <location>
        <begin position="42"/>
        <end position="67"/>
    </location>
</feature>
<keyword evidence="5" id="KW-0547">Nucleotide-binding</keyword>
<feature type="domain" description="Histidine kinase/HSP90-like ATPase" evidence="10">
    <location>
        <begin position="461"/>
        <end position="554"/>
    </location>
</feature>
<organism evidence="11 12">
    <name type="scientific">Streptomyces griseomycini</name>
    <dbReference type="NCBI Taxonomy" id="66895"/>
    <lineage>
        <taxon>Bacteria</taxon>
        <taxon>Bacillati</taxon>
        <taxon>Actinomycetota</taxon>
        <taxon>Actinomycetes</taxon>
        <taxon>Kitasatosporales</taxon>
        <taxon>Streptomycetaceae</taxon>
        <taxon>Streptomyces</taxon>
    </lineage>
</organism>
<evidence type="ECO:0000256" key="3">
    <source>
        <dbReference type="ARBA" id="ARBA00022553"/>
    </source>
</evidence>
<dbReference type="EC" id="2.7.13.3" evidence="2"/>